<evidence type="ECO:0000259" key="1">
    <source>
        <dbReference type="Pfam" id="PF01560"/>
    </source>
</evidence>
<proteinExistence type="predicted"/>
<organism evidence="2">
    <name type="scientific">Hepacivirus hominis</name>
    <dbReference type="NCBI Taxonomy" id="3052230"/>
    <lineage>
        <taxon>Viruses</taxon>
        <taxon>Riboviria</taxon>
        <taxon>Orthornavirae</taxon>
        <taxon>Kitrinoviricota</taxon>
        <taxon>Flasuviricetes</taxon>
        <taxon>Amarillovirales</taxon>
        <taxon>Flaviviridae</taxon>
        <taxon>Hepacivirus</taxon>
    </lineage>
</organism>
<dbReference type="euHCVdb" id="EU680019"/>
<name>B2ZQP7_9HEPC</name>
<feature type="non-terminal residue" evidence="2">
    <location>
        <position position="36"/>
    </location>
</feature>
<sequence length="36" mass="3688">NTYTTGAARARATSSLVGFFSPGASQKIQLINTNGS</sequence>
<dbReference type="Pfam" id="PF01560">
    <property type="entry name" value="HCV_NS1"/>
    <property type="match status" value="1"/>
</dbReference>
<reference evidence="2" key="1">
    <citation type="journal article" date="2008" name="J. Infect. Dis.">
        <title>Frequent compartmentalization of hepatitis C virus with leukocyte-related amino acids in the setting of liver transplantation.</title>
        <authorList>
            <person name="Schramm F."/>
            <person name="Soulier E."/>
            <person name="Royer C."/>
            <person name="Weitten T."/>
            <person name="Fafi-Kremer S."/>
            <person name="Brignon N."/>
            <person name="Meyer N."/>
            <person name="Ellero B."/>
            <person name="Woehl-Jaegle M.L."/>
            <person name="Meyer C."/>
            <person name="Wolf P."/>
            <person name="Doffoel M."/>
            <person name="Baumert T.F."/>
            <person name="Stoll-Keller F."/>
            <person name="Schvoerer E."/>
        </authorList>
    </citation>
    <scope>NUCLEOTIDE SEQUENCE</scope>
    <source>
        <strain evidence="2">13m1plc6</strain>
    </source>
</reference>
<dbReference type="EMBL" id="EU680019">
    <property type="protein sequence ID" value="ACD61991.1"/>
    <property type="molecule type" value="Genomic_RNA"/>
</dbReference>
<evidence type="ECO:0000313" key="2">
    <source>
        <dbReference type="EMBL" id="ACD61991.1"/>
    </source>
</evidence>
<feature type="non-terminal residue" evidence="2">
    <location>
        <position position="1"/>
    </location>
</feature>
<accession>B2ZQP7</accession>
<protein>
    <submittedName>
        <fullName evidence="2">Polyprotein</fullName>
    </submittedName>
</protein>
<feature type="domain" description="Hepatitis C virus Non-structural protein E2/NS1" evidence="1">
    <location>
        <begin position="4"/>
        <end position="36"/>
    </location>
</feature>
<dbReference type="InterPro" id="IPR002531">
    <property type="entry name" value="HCV_NS1"/>
</dbReference>